<name>A0A8S1J5G1_9CHLO</name>
<accession>A0A8S1J5G1</accession>
<evidence type="ECO:0000256" key="2">
    <source>
        <dbReference type="SAM" id="MobiDB-lite"/>
    </source>
</evidence>
<protein>
    <submittedName>
        <fullName evidence="3">Uncharacterized protein</fullName>
    </submittedName>
</protein>
<dbReference type="Pfam" id="PF10494">
    <property type="entry name" value="Stk19"/>
    <property type="match status" value="1"/>
</dbReference>
<dbReference type="OrthoDB" id="10261701at2759"/>
<evidence type="ECO:0000256" key="1">
    <source>
        <dbReference type="ARBA" id="ARBA00093458"/>
    </source>
</evidence>
<comment type="similarity">
    <text evidence="1">Belongs to the STK19 family.</text>
</comment>
<dbReference type="InterPro" id="IPR018865">
    <property type="entry name" value="STK19-like"/>
</dbReference>
<dbReference type="AlphaFoldDB" id="A0A8S1J5G1"/>
<sequence>MGYKPNEAGGESSARESRCCRKRKRTSETCEQAASAAILPSSASEKVTCNGLDSIWDDDGDADVPCDTLAAILLLKSQFPKFASAHVHPVVLKSQLYSIVTDRTIVDRELDSLRHSHKIRWLRLPFGTDEYAVVVMEDYHEEINDAKRRHCSTAENEHAGRVFDCFKEQILSSVVDVKVSHADLLNLLQCWSDSTPDQPVEEEQISALLGAGLLTRMTTARLQGYHFAVPSAGHVVASITKGRRELIGLFKKRRNSEIAEKELFSGKYKLKQSKLGVRFHTRDLVGKGILHQIRSTVGTVYRLAKGGE</sequence>
<organism evidence="3 4">
    <name type="scientific">Ostreobium quekettii</name>
    <dbReference type="NCBI Taxonomy" id="121088"/>
    <lineage>
        <taxon>Eukaryota</taxon>
        <taxon>Viridiplantae</taxon>
        <taxon>Chlorophyta</taxon>
        <taxon>core chlorophytes</taxon>
        <taxon>Ulvophyceae</taxon>
        <taxon>TCBD clade</taxon>
        <taxon>Bryopsidales</taxon>
        <taxon>Ostreobineae</taxon>
        <taxon>Ostreobiaceae</taxon>
        <taxon>Ostreobium</taxon>
    </lineage>
</organism>
<proteinExistence type="inferred from homology"/>
<reference evidence="3" key="1">
    <citation type="submission" date="2020-12" db="EMBL/GenBank/DDBJ databases">
        <authorList>
            <person name="Iha C."/>
        </authorList>
    </citation>
    <scope>NUCLEOTIDE SEQUENCE</scope>
</reference>
<dbReference type="PANTHER" id="PTHR15243:SF0">
    <property type="entry name" value="SERINE_THREONINE-PROTEIN KINASE 19"/>
    <property type="match status" value="1"/>
</dbReference>
<evidence type="ECO:0000313" key="3">
    <source>
        <dbReference type="EMBL" id="CAD7700987.1"/>
    </source>
</evidence>
<dbReference type="Proteomes" id="UP000708148">
    <property type="component" value="Unassembled WGS sequence"/>
</dbReference>
<dbReference type="EMBL" id="CAJHUC010001399">
    <property type="protein sequence ID" value="CAD7700987.1"/>
    <property type="molecule type" value="Genomic_DNA"/>
</dbReference>
<gene>
    <name evidence="3" type="ORF">OSTQU699_LOCUS6346</name>
</gene>
<feature type="region of interest" description="Disordered" evidence="2">
    <location>
        <begin position="1"/>
        <end position="25"/>
    </location>
</feature>
<keyword evidence="4" id="KW-1185">Reference proteome</keyword>
<dbReference type="PANTHER" id="PTHR15243">
    <property type="entry name" value="SERINE/THREONINE-PROTEIN KINASE 19"/>
    <property type="match status" value="1"/>
</dbReference>
<comment type="caution">
    <text evidence="3">The sequence shown here is derived from an EMBL/GenBank/DDBJ whole genome shotgun (WGS) entry which is preliminary data.</text>
</comment>
<evidence type="ECO:0000313" key="4">
    <source>
        <dbReference type="Proteomes" id="UP000708148"/>
    </source>
</evidence>